<proteinExistence type="predicted"/>
<dbReference type="AlphaFoldDB" id="A0A7S2HEM7"/>
<feature type="signal peptide" evidence="1">
    <location>
        <begin position="1"/>
        <end position="19"/>
    </location>
</feature>
<accession>A0A7S2HEM7</accession>
<name>A0A7S2HEM7_9DINO</name>
<evidence type="ECO:0000256" key="1">
    <source>
        <dbReference type="SAM" id="SignalP"/>
    </source>
</evidence>
<evidence type="ECO:0000313" key="2">
    <source>
        <dbReference type="EMBL" id="CAD9488550.1"/>
    </source>
</evidence>
<reference evidence="2" key="1">
    <citation type="submission" date="2021-01" db="EMBL/GenBank/DDBJ databases">
        <authorList>
            <person name="Corre E."/>
            <person name="Pelletier E."/>
            <person name="Niang G."/>
            <person name="Scheremetjew M."/>
            <person name="Finn R."/>
            <person name="Kale V."/>
            <person name="Holt S."/>
            <person name="Cochrane G."/>
            <person name="Meng A."/>
            <person name="Brown T."/>
            <person name="Cohen L."/>
        </authorList>
    </citation>
    <scope>NUCLEOTIDE SEQUENCE</scope>
    <source>
        <strain evidence="2">CCMP2222</strain>
    </source>
</reference>
<gene>
    <name evidence="2" type="ORF">AAND1436_LOCUS34629</name>
</gene>
<keyword evidence="1" id="KW-0732">Signal</keyword>
<sequence>MPSVSAVLLVGSLAQLASSSRDGLGDAFAAYQQRIREVDLARMPQMMDSRHVHSAFDFLPTVEELVRQKRGGAAQAEGPREARIQWSVLQQETGPGGATIADLSASSGCRAPTLKGKKRMCLVPLEPASNASIEVTFMRPVYGNTNLEMVLNVNSLATSEKISCPVCGQTCKGKLLGHDWSMDMPPCPILKSWSVKIPMDLMSKVPTSFAASWDTRIRREDRIIALEYQTELATI</sequence>
<organism evidence="2">
    <name type="scientific">Alexandrium andersonii</name>
    <dbReference type="NCBI Taxonomy" id="327968"/>
    <lineage>
        <taxon>Eukaryota</taxon>
        <taxon>Sar</taxon>
        <taxon>Alveolata</taxon>
        <taxon>Dinophyceae</taxon>
        <taxon>Gonyaulacales</taxon>
        <taxon>Pyrocystaceae</taxon>
        <taxon>Alexandrium</taxon>
    </lineage>
</organism>
<protein>
    <submittedName>
        <fullName evidence="2">Uncharacterized protein</fullName>
    </submittedName>
</protein>
<feature type="chain" id="PRO_5030590459" evidence="1">
    <location>
        <begin position="20"/>
        <end position="235"/>
    </location>
</feature>
<dbReference type="EMBL" id="HBGQ01072111">
    <property type="protein sequence ID" value="CAD9488550.1"/>
    <property type="molecule type" value="Transcribed_RNA"/>
</dbReference>